<feature type="chain" id="PRO_5015440980" evidence="1">
    <location>
        <begin position="32"/>
        <end position="136"/>
    </location>
</feature>
<accession>A0A2S2CU12</accession>
<dbReference type="Proteomes" id="UP000245629">
    <property type="component" value="Chromosome 2"/>
</dbReference>
<evidence type="ECO:0000313" key="2">
    <source>
        <dbReference type="EMBL" id="AWK88013.1"/>
    </source>
</evidence>
<name>A0A2S2CU12_9PROT</name>
<keyword evidence="3" id="KW-1185">Reference proteome</keyword>
<evidence type="ECO:0000313" key="3">
    <source>
        <dbReference type="Proteomes" id="UP000245629"/>
    </source>
</evidence>
<dbReference type="KEGG" id="azz:DEW08_13500"/>
<gene>
    <name evidence="2" type="ORF">DEW08_13500</name>
</gene>
<organism evidence="2 3">
    <name type="scientific">Azospirillum thermophilum</name>
    <dbReference type="NCBI Taxonomy" id="2202148"/>
    <lineage>
        <taxon>Bacteria</taxon>
        <taxon>Pseudomonadati</taxon>
        <taxon>Pseudomonadota</taxon>
        <taxon>Alphaproteobacteria</taxon>
        <taxon>Rhodospirillales</taxon>
        <taxon>Azospirillaceae</taxon>
        <taxon>Azospirillum</taxon>
    </lineage>
</organism>
<proteinExistence type="predicted"/>
<reference evidence="3" key="1">
    <citation type="submission" date="2018-05" db="EMBL/GenBank/DDBJ databases">
        <title>Azospirillum thermophila sp. nov., a novel isolated from hot spring.</title>
        <authorList>
            <person name="Zhao Z."/>
        </authorList>
    </citation>
    <scope>NUCLEOTIDE SEQUENCE [LARGE SCALE GENOMIC DNA]</scope>
    <source>
        <strain evidence="3">CFH 70021</strain>
    </source>
</reference>
<dbReference type="AlphaFoldDB" id="A0A2S2CU12"/>
<keyword evidence="1" id="KW-0732">Signal</keyword>
<dbReference type="EMBL" id="CP029353">
    <property type="protein sequence ID" value="AWK88013.1"/>
    <property type="molecule type" value="Genomic_DNA"/>
</dbReference>
<evidence type="ECO:0000256" key="1">
    <source>
        <dbReference type="SAM" id="SignalP"/>
    </source>
</evidence>
<feature type="signal peptide" evidence="1">
    <location>
        <begin position="1"/>
        <end position="31"/>
    </location>
</feature>
<sequence length="136" mass="14221">MPWHAVGRVAGGFAGAVLSAVVALSGGQALASEGAKAGGNGCPWAQDVTLEVNGKALTITQTVFTAKGVEPTVIDGYQLFPEIDQLKLRIVGPRGREWEAALTRLAGGKRCNAFYVGKAVAVTDTEQDPNMLILNR</sequence>
<dbReference type="OrthoDB" id="7306372at2"/>
<protein>
    <submittedName>
        <fullName evidence="2">Uncharacterized protein</fullName>
    </submittedName>
</protein>